<dbReference type="PROSITE" id="PS51903">
    <property type="entry name" value="CLP_R"/>
    <property type="match status" value="1"/>
</dbReference>
<evidence type="ECO:0000256" key="1">
    <source>
        <dbReference type="PROSITE-ProRule" id="PRU01251"/>
    </source>
</evidence>
<sequence>MSKLSRAFELSQQVSIAANEEASRWGQPQIDIDHVFLALLVTGGRAGHILRGQDVSLDEARTAVQALHAEQVASLGISVPEMEPVPIADPSIGNIDWSPRGLAVMRDSSDYSDDLDLLVALIDEPSGFISAVLKRLRLDPNEVRRAVGEARATPDTDRVADPGNSGWCSVSNTGFIPASLAQVWALLADVSRRPEWDSCVGRVERVDAESWDLWVATRRSDGKPVRIRRDFRRSRIRQIAIEPQHRVVWEITQPDRGRRTITQRFAVTLAETTGGTSIDSSFQWRRTGGWRGIAQRPLAPLYRFVMRQRLFATVGGISRTFR</sequence>
<dbReference type="GO" id="GO:0008233">
    <property type="term" value="F:peptidase activity"/>
    <property type="evidence" value="ECO:0007669"/>
    <property type="project" value="UniProtKB-KW"/>
</dbReference>
<proteinExistence type="predicted"/>
<dbReference type="InterPro" id="IPR019587">
    <property type="entry name" value="Polyketide_cyclase/dehydratase"/>
</dbReference>
<dbReference type="InterPro" id="IPR023393">
    <property type="entry name" value="START-like_dom_sf"/>
</dbReference>
<keyword evidence="4" id="KW-1185">Reference proteome</keyword>
<dbReference type="Pfam" id="PF10604">
    <property type="entry name" value="Polyketide_cyc2"/>
    <property type="match status" value="1"/>
</dbReference>
<organism evidence="3 4">
    <name type="scientific">Saxibacter everestensis</name>
    <dbReference type="NCBI Taxonomy" id="2909229"/>
    <lineage>
        <taxon>Bacteria</taxon>
        <taxon>Bacillati</taxon>
        <taxon>Actinomycetota</taxon>
        <taxon>Actinomycetes</taxon>
        <taxon>Micrococcales</taxon>
        <taxon>Brevibacteriaceae</taxon>
        <taxon>Saxibacter</taxon>
    </lineage>
</organism>
<name>A0ABY8QY05_9MICO</name>
<keyword evidence="3" id="KW-0378">Hydrolase</keyword>
<keyword evidence="3" id="KW-0645">Protease</keyword>
<dbReference type="InterPro" id="IPR036628">
    <property type="entry name" value="Clp_N_dom_sf"/>
</dbReference>
<accession>A0ABY8QY05</accession>
<dbReference type="SUPFAM" id="SSF81923">
    <property type="entry name" value="Double Clp-N motif"/>
    <property type="match status" value="1"/>
</dbReference>
<feature type="domain" description="Clp R" evidence="2">
    <location>
        <begin position="1"/>
        <end position="70"/>
    </location>
</feature>
<dbReference type="Gene3D" id="3.30.530.20">
    <property type="match status" value="1"/>
</dbReference>
<dbReference type="RefSeq" id="WP_349640090.1">
    <property type="nucleotide sequence ID" value="NZ_CP090958.1"/>
</dbReference>
<evidence type="ECO:0000313" key="4">
    <source>
        <dbReference type="Proteomes" id="UP001209083"/>
    </source>
</evidence>
<evidence type="ECO:0000313" key="3">
    <source>
        <dbReference type="EMBL" id="WGW13274.1"/>
    </source>
</evidence>
<keyword evidence="1" id="KW-0677">Repeat</keyword>
<reference evidence="3 4" key="1">
    <citation type="submission" date="2023-05" db="EMBL/GenBank/DDBJ databases">
        <title>Lithophilousrod everest ZFBP1038 complete genpme.</title>
        <authorList>
            <person name="Tian M."/>
        </authorList>
    </citation>
    <scope>NUCLEOTIDE SEQUENCE [LARGE SCALE GENOMIC DNA]</scope>
    <source>
        <strain evidence="3 4">ZFBP1038</strain>
    </source>
</reference>
<protein>
    <submittedName>
        <fullName evidence="3">Clp protease N-terminal domain-containing protein</fullName>
    </submittedName>
</protein>
<dbReference type="CDD" id="cd07812">
    <property type="entry name" value="SRPBCC"/>
    <property type="match status" value="1"/>
</dbReference>
<dbReference type="SUPFAM" id="SSF55961">
    <property type="entry name" value="Bet v1-like"/>
    <property type="match status" value="1"/>
</dbReference>
<dbReference type="Proteomes" id="UP001209083">
    <property type="component" value="Chromosome"/>
</dbReference>
<dbReference type="Gene3D" id="1.10.1780.10">
    <property type="entry name" value="Clp, N-terminal domain"/>
    <property type="match status" value="1"/>
</dbReference>
<gene>
    <name evidence="3" type="ORF">LWF01_05765</name>
</gene>
<evidence type="ECO:0000259" key="2">
    <source>
        <dbReference type="PROSITE" id="PS51903"/>
    </source>
</evidence>
<dbReference type="InterPro" id="IPR004176">
    <property type="entry name" value="Clp_R_N"/>
</dbReference>
<dbReference type="EMBL" id="CP090958">
    <property type="protein sequence ID" value="WGW13274.1"/>
    <property type="molecule type" value="Genomic_DNA"/>
</dbReference>
<dbReference type="GO" id="GO:0006508">
    <property type="term" value="P:proteolysis"/>
    <property type="evidence" value="ECO:0007669"/>
    <property type="project" value="UniProtKB-KW"/>
</dbReference>